<dbReference type="EMBL" id="LAZR01045675">
    <property type="protein sequence ID" value="KKK98304.1"/>
    <property type="molecule type" value="Genomic_DNA"/>
</dbReference>
<protein>
    <recommendedName>
        <fullName evidence="2">Terminase large subunit gp17-like C-terminal domain-containing protein</fullName>
    </recommendedName>
</protein>
<evidence type="ECO:0000313" key="1">
    <source>
        <dbReference type="EMBL" id="KKK98304.1"/>
    </source>
</evidence>
<feature type="non-terminal residue" evidence="1">
    <location>
        <position position="1"/>
    </location>
</feature>
<proteinExistence type="predicted"/>
<accession>A0A0F9C775</accession>
<evidence type="ECO:0008006" key="2">
    <source>
        <dbReference type="Google" id="ProtNLM"/>
    </source>
</evidence>
<gene>
    <name evidence="1" type="ORF">LCGC14_2644100</name>
</gene>
<organism evidence="1">
    <name type="scientific">marine sediment metagenome</name>
    <dbReference type="NCBI Taxonomy" id="412755"/>
    <lineage>
        <taxon>unclassified sequences</taxon>
        <taxon>metagenomes</taxon>
        <taxon>ecological metagenomes</taxon>
    </lineage>
</organism>
<comment type="caution">
    <text evidence="1">The sequence shown here is derived from an EMBL/GenBank/DDBJ whole genome shotgun (WGS) entry which is preliminary data.</text>
</comment>
<dbReference type="AlphaFoldDB" id="A0A0F9C775"/>
<sequence length="214" mass="24499">DQEYMCSFDAAIHGAIYAVEIAKAKEQGRVCIIRYNPEFLVHTAWDIGIGDPTAIWFYQKIAGEVRFIDYYESQGEAITHYLEVLKAKSYKYDTAWMPHDADHRQLATGKSIADFVRKNGFNVRIAPKLSVEFGINSARLLIEKCFFDNTKCKAGLDALINYRWDYNKRLEELKKTPLHDWSSHGSDAFRYGAVSITEDMPIILPPPAPQHLSF</sequence>
<dbReference type="Gene3D" id="3.30.420.280">
    <property type="match status" value="1"/>
</dbReference>
<reference evidence="1" key="1">
    <citation type="journal article" date="2015" name="Nature">
        <title>Complex archaea that bridge the gap between prokaryotes and eukaryotes.</title>
        <authorList>
            <person name="Spang A."/>
            <person name="Saw J.H."/>
            <person name="Jorgensen S.L."/>
            <person name="Zaremba-Niedzwiedzka K."/>
            <person name="Martijn J."/>
            <person name="Lind A.E."/>
            <person name="van Eijk R."/>
            <person name="Schleper C."/>
            <person name="Guy L."/>
            <person name="Ettema T.J."/>
        </authorList>
    </citation>
    <scope>NUCLEOTIDE SEQUENCE</scope>
</reference>
<name>A0A0F9C775_9ZZZZ</name>